<name>A0A6G1X2Y1_9BACI</name>
<reference evidence="2 3" key="1">
    <citation type="submission" date="2019-11" db="EMBL/GenBank/DDBJ databases">
        <authorList>
            <person name="Li J."/>
        </authorList>
    </citation>
    <scope>NUCLEOTIDE SEQUENCE [LARGE SCALE GENOMIC DNA]</scope>
    <source>
        <strain evidence="2 3">J4</strain>
    </source>
</reference>
<evidence type="ECO:0000313" key="2">
    <source>
        <dbReference type="EMBL" id="MRG85256.1"/>
    </source>
</evidence>
<dbReference type="Proteomes" id="UP000480185">
    <property type="component" value="Unassembled WGS sequence"/>
</dbReference>
<comment type="caution">
    <text evidence="2">The sequence shown here is derived from an EMBL/GenBank/DDBJ whole genome shotgun (WGS) entry which is preliminary data.</text>
</comment>
<evidence type="ECO:0000313" key="3">
    <source>
        <dbReference type="Proteomes" id="UP000480185"/>
    </source>
</evidence>
<dbReference type="OrthoDB" id="9802066at2"/>
<protein>
    <recommendedName>
        <fullName evidence="4">Response regulator</fullName>
    </recommendedName>
</protein>
<feature type="region of interest" description="Disordered" evidence="1">
    <location>
        <begin position="127"/>
        <end position="160"/>
    </location>
</feature>
<dbReference type="EMBL" id="WJNH01000002">
    <property type="protein sequence ID" value="MRG85256.1"/>
    <property type="molecule type" value="Genomic_DNA"/>
</dbReference>
<dbReference type="AlphaFoldDB" id="A0A6G1X2Y1"/>
<dbReference type="Gene3D" id="3.40.50.2300">
    <property type="match status" value="1"/>
</dbReference>
<dbReference type="CDD" id="cd00156">
    <property type="entry name" value="REC"/>
    <property type="match status" value="1"/>
</dbReference>
<dbReference type="InterPro" id="IPR011006">
    <property type="entry name" value="CheY-like_superfamily"/>
</dbReference>
<evidence type="ECO:0008006" key="4">
    <source>
        <dbReference type="Google" id="ProtNLM"/>
    </source>
</evidence>
<proteinExistence type="predicted"/>
<organism evidence="2 3">
    <name type="scientific">Salinibacillus xinjiangensis</name>
    <dbReference type="NCBI Taxonomy" id="1229268"/>
    <lineage>
        <taxon>Bacteria</taxon>
        <taxon>Bacillati</taxon>
        <taxon>Bacillota</taxon>
        <taxon>Bacilli</taxon>
        <taxon>Bacillales</taxon>
        <taxon>Bacillaceae</taxon>
        <taxon>Salinibacillus</taxon>
    </lineage>
</organism>
<accession>A0A6G1X2Y1</accession>
<gene>
    <name evidence="2" type="ORF">GH754_02810</name>
</gene>
<dbReference type="RefSeq" id="WP_153727223.1">
    <property type="nucleotide sequence ID" value="NZ_WJNH01000002.1"/>
</dbReference>
<evidence type="ECO:0000256" key="1">
    <source>
        <dbReference type="SAM" id="MobiDB-lite"/>
    </source>
</evidence>
<sequence length="181" mass="21167">MEKKKVLVIEDINQMFLLYKYCLESYFEVVQAKTLSDLKNFENKTDVVATILDYHIPGENFEHVLEYVIENYINSKRVMISGHADTLELKQKYGRNLDEVFSKPLDDYTKLAEYLIELVGLDNLKGDQTETTDEQKNETSNEQTAAKEQKEEDKEITEEEIRNDLLNRELSMDEISAIIKK</sequence>
<dbReference type="SUPFAM" id="SSF52172">
    <property type="entry name" value="CheY-like"/>
    <property type="match status" value="1"/>
</dbReference>
<keyword evidence="3" id="KW-1185">Reference proteome</keyword>